<reference evidence="2 3" key="1">
    <citation type="journal article" date="2010" name="BMC Genomics">
        <title>Comparative genomics and proteomics of Helicobacter mustelae, an ulcerogenic and carcinogenic gastric pathogen.</title>
        <authorList>
            <person name="O'Toole P.W."/>
            <person name="Snelling W.J."/>
            <person name="Canchaya C."/>
            <person name="Forde B.M."/>
            <person name="Hardie K.R."/>
            <person name="Josenhans C."/>
            <person name="Graham R.L.J."/>
            <person name="McMullan G."/>
            <person name="Parkhill J."/>
            <person name="Belda E."/>
            <person name="Bentley S.D."/>
        </authorList>
    </citation>
    <scope>NUCLEOTIDE SEQUENCE [LARGE SCALE GENOMIC DNA]</scope>
    <source>
        <strain evidence="3">ATCC 43772 / LMG 18044 / NCTC 12198 / 12198</strain>
    </source>
</reference>
<feature type="compositionally biased region" description="Basic and acidic residues" evidence="1">
    <location>
        <begin position="63"/>
        <end position="78"/>
    </location>
</feature>
<accession>D3UHV2</accession>
<evidence type="ECO:0000313" key="2">
    <source>
        <dbReference type="EMBL" id="CBG40075.1"/>
    </source>
</evidence>
<evidence type="ECO:0000256" key="1">
    <source>
        <dbReference type="SAM" id="MobiDB-lite"/>
    </source>
</evidence>
<gene>
    <name evidence="2" type="ordered locus">HMU08180</name>
</gene>
<dbReference type="AlphaFoldDB" id="D3UHV2"/>
<organism evidence="2 3">
    <name type="scientific">Helicobacter mustelae (strain ATCC 43772 / CCUG 25715 / CIP 103759 / LMG 18044 / NCTC 12198 / R85-136P)</name>
    <name type="common">Campylobacter mustelae</name>
    <dbReference type="NCBI Taxonomy" id="679897"/>
    <lineage>
        <taxon>Bacteria</taxon>
        <taxon>Pseudomonadati</taxon>
        <taxon>Campylobacterota</taxon>
        <taxon>Epsilonproteobacteria</taxon>
        <taxon>Campylobacterales</taxon>
        <taxon>Helicobacteraceae</taxon>
        <taxon>Helicobacter</taxon>
    </lineage>
</organism>
<dbReference type="Proteomes" id="UP000001522">
    <property type="component" value="Chromosome"/>
</dbReference>
<keyword evidence="3" id="KW-1185">Reference proteome</keyword>
<dbReference type="KEGG" id="hms:HMU08180"/>
<feature type="region of interest" description="Disordered" evidence="1">
    <location>
        <begin position="47"/>
        <end position="86"/>
    </location>
</feature>
<evidence type="ECO:0000313" key="3">
    <source>
        <dbReference type="Proteomes" id="UP000001522"/>
    </source>
</evidence>
<dbReference type="HOGENOM" id="CLU_1882884_0_0_7"/>
<proteinExistence type="predicted"/>
<dbReference type="EMBL" id="FN555004">
    <property type="protein sequence ID" value="CBG40075.1"/>
    <property type="molecule type" value="Genomic_DNA"/>
</dbReference>
<sequence>MTSRTSEALAHTCTYKPLPLVKEKETSQVIKKQLAWVIRGKRFLRKRERRTPAGDKKKRKTPRVIEEKNPRKGLEKKGGGLRRKGQRVQAYAVHEELAQIAHGWDDRILHISERIFDEGILKFCESSPKMLYLNF</sequence>
<name>D3UHV2_HELM1</name>
<protein>
    <submittedName>
        <fullName evidence="2">Uncharacterized protein</fullName>
    </submittedName>
</protein>